<proteinExistence type="predicted"/>
<evidence type="ECO:0000313" key="1">
    <source>
        <dbReference type="EMBL" id="KAI4459858.1"/>
    </source>
</evidence>
<dbReference type="Proteomes" id="UP001056778">
    <property type="component" value="Chromosome 6"/>
</dbReference>
<accession>A0ACB9SZB0</accession>
<comment type="caution">
    <text evidence="1">The sequence shown here is derived from an EMBL/GenBank/DDBJ whole genome shotgun (WGS) entry which is preliminary data.</text>
</comment>
<dbReference type="EMBL" id="CM043020">
    <property type="protein sequence ID" value="KAI4459858.1"/>
    <property type="molecule type" value="Genomic_DNA"/>
</dbReference>
<evidence type="ECO:0000313" key="2">
    <source>
        <dbReference type="Proteomes" id="UP001056778"/>
    </source>
</evidence>
<protein>
    <submittedName>
        <fullName evidence="1">Acyl-coa desaturase</fullName>
    </submittedName>
</protein>
<sequence>MATLKDVTDYKFSRENNFVVVMLYLNLHILSFCAPFVIKDAGISTYIFGKIIFFIIINKQALLKPNIAGLLLIWLGVLGASAGAHRLWAHKSYAADIKLRIFLMICFCISGQGTIYNWVLEHRLHHKYFGTKKDPFNHGKSIWNLQTLSRITKPVGGYDKLKDAVDMSDVEEDGVVMFQKKYFAILYIIFALLLPINAPAEYWGEGLWESFFIIGILRYLITLHLISLIETSSKIRGCNYNIKDDNDKKLVDTIEKMDWVTYHYIAPWDYQANEFGFYGNDITSLFIRICERVRLANSLKTMDGHIIGQAIQMSMDTNKSVTDCLKDGRFIDAGHSPFLQSHSLIRS</sequence>
<reference evidence="1" key="1">
    <citation type="submission" date="2022-04" db="EMBL/GenBank/DDBJ databases">
        <title>Chromosome-scale genome assembly of Holotrichia oblita Faldermann.</title>
        <authorList>
            <person name="Rongchong L."/>
        </authorList>
    </citation>
    <scope>NUCLEOTIDE SEQUENCE</scope>
    <source>
        <strain evidence="1">81SQS9</strain>
    </source>
</reference>
<name>A0ACB9SZB0_HOLOL</name>
<gene>
    <name evidence="1" type="ORF">MML48_6g00000755</name>
</gene>
<organism evidence="1 2">
    <name type="scientific">Holotrichia oblita</name>
    <name type="common">Chafer beetle</name>
    <dbReference type="NCBI Taxonomy" id="644536"/>
    <lineage>
        <taxon>Eukaryota</taxon>
        <taxon>Metazoa</taxon>
        <taxon>Ecdysozoa</taxon>
        <taxon>Arthropoda</taxon>
        <taxon>Hexapoda</taxon>
        <taxon>Insecta</taxon>
        <taxon>Pterygota</taxon>
        <taxon>Neoptera</taxon>
        <taxon>Endopterygota</taxon>
        <taxon>Coleoptera</taxon>
        <taxon>Polyphaga</taxon>
        <taxon>Scarabaeiformia</taxon>
        <taxon>Scarabaeidae</taxon>
        <taxon>Melolonthinae</taxon>
        <taxon>Holotrichia</taxon>
    </lineage>
</organism>
<keyword evidence="2" id="KW-1185">Reference proteome</keyword>